<dbReference type="SUPFAM" id="SSF52374">
    <property type="entry name" value="Nucleotidylyl transferase"/>
    <property type="match status" value="1"/>
</dbReference>
<comment type="pathway">
    <text evidence="1 14">Cofactor biosynthesis; FAD biosynthesis; FAD from FMN: step 1/1.</text>
</comment>
<protein>
    <recommendedName>
        <fullName evidence="14">Riboflavin biosynthesis protein</fullName>
    </recommendedName>
    <domain>
        <recommendedName>
            <fullName evidence="14">Riboflavin kinase</fullName>
            <ecNumber evidence="14">2.7.1.26</ecNumber>
        </recommendedName>
        <alternativeName>
            <fullName evidence="14">Flavokinase</fullName>
        </alternativeName>
    </domain>
    <domain>
        <recommendedName>
            <fullName evidence="14">FMN adenylyltransferase</fullName>
            <ecNumber evidence="14">2.7.7.2</ecNumber>
        </recommendedName>
        <alternativeName>
            <fullName evidence="14">FAD pyrophosphorylase</fullName>
        </alternativeName>
        <alternativeName>
            <fullName evidence="14">FAD synthase</fullName>
        </alternativeName>
    </domain>
</protein>
<dbReference type="Gene3D" id="2.40.30.30">
    <property type="entry name" value="Riboflavin kinase-like"/>
    <property type="match status" value="1"/>
</dbReference>
<dbReference type="Gene3D" id="3.40.50.620">
    <property type="entry name" value="HUPs"/>
    <property type="match status" value="1"/>
</dbReference>
<keyword evidence="5 14" id="KW-0808">Transferase</keyword>
<comment type="catalytic activity">
    <reaction evidence="13 14">
        <text>FMN + ATP + H(+) = FAD + diphosphate</text>
        <dbReference type="Rhea" id="RHEA:17237"/>
        <dbReference type="ChEBI" id="CHEBI:15378"/>
        <dbReference type="ChEBI" id="CHEBI:30616"/>
        <dbReference type="ChEBI" id="CHEBI:33019"/>
        <dbReference type="ChEBI" id="CHEBI:57692"/>
        <dbReference type="ChEBI" id="CHEBI:58210"/>
        <dbReference type="EC" id="2.7.7.2"/>
    </reaction>
</comment>
<evidence type="ECO:0000256" key="1">
    <source>
        <dbReference type="ARBA" id="ARBA00004726"/>
    </source>
</evidence>
<dbReference type="Pfam" id="PF01687">
    <property type="entry name" value="Flavokinase"/>
    <property type="match status" value="1"/>
</dbReference>
<evidence type="ECO:0000256" key="6">
    <source>
        <dbReference type="ARBA" id="ARBA00022695"/>
    </source>
</evidence>
<dbReference type="EMBL" id="ADGH01000004">
    <property type="protein sequence ID" value="EHG25352.1"/>
    <property type="molecule type" value="Genomic_DNA"/>
</dbReference>
<evidence type="ECO:0000256" key="4">
    <source>
        <dbReference type="ARBA" id="ARBA00022643"/>
    </source>
</evidence>
<evidence type="ECO:0000256" key="11">
    <source>
        <dbReference type="ARBA" id="ARBA00023268"/>
    </source>
</evidence>
<evidence type="ECO:0000256" key="2">
    <source>
        <dbReference type="ARBA" id="ARBA00005201"/>
    </source>
</evidence>
<keyword evidence="7 14" id="KW-0547">Nucleotide-binding</keyword>
<comment type="catalytic activity">
    <reaction evidence="12 14">
        <text>riboflavin + ATP = FMN + ADP + H(+)</text>
        <dbReference type="Rhea" id="RHEA:14357"/>
        <dbReference type="ChEBI" id="CHEBI:15378"/>
        <dbReference type="ChEBI" id="CHEBI:30616"/>
        <dbReference type="ChEBI" id="CHEBI:57986"/>
        <dbReference type="ChEBI" id="CHEBI:58210"/>
        <dbReference type="ChEBI" id="CHEBI:456216"/>
        <dbReference type="EC" id="2.7.1.26"/>
    </reaction>
</comment>
<organism evidence="16 17">
    <name type="scientific">Selenomonas noxia F0398</name>
    <dbReference type="NCBI Taxonomy" id="702437"/>
    <lineage>
        <taxon>Bacteria</taxon>
        <taxon>Bacillati</taxon>
        <taxon>Bacillota</taxon>
        <taxon>Negativicutes</taxon>
        <taxon>Selenomonadales</taxon>
        <taxon>Selenomonadaceae</taxon>
        <taxon>Selenomonas</taxon>
    </lineage>
</organism>
<dbReference type="Proteomes" id="UP000003175">
    <property type="component" value="Unassembled WGS sequence"/>
</dbReference>
<name>A0ABN0DR07_9FIRM</name>
<evidence type="ECO:0000313" key="17">
    <source>
        <dbReference type="Proteomes" id="UP000003175"/>
    </source>
</evidence>
<dbReference type="InterPro" id="IPR023468">
    <property type="entry name" value="Riboflavin_kinase"/>
</dbReference>
<sequence length="319" mass="35483">MEKYTQLTYFSSKYENIVIALGMFDGLHIGHQEVIRTAVKKAQEIKGTALVFSFANHPRAVIVPEGAPHRIGCQSVRLRILKNLGVDALVEIAFTSSFAETTANGFIHLLQQYFAPKYIVVGENYTFGRGGRGNPNLLKEQSGRYGFHLIVCPPVLYGGVPVSSTRIRALLAQGDLSHVNAYLGYPFTVTGTVIHGQERGRTLGFPTANVSLHESYESPPNGVYAVMVVHKKHSYHGVANIGNNPTFGGYDRRLEVHIIDFSGDLYDSEITVSFFFKIRDEQRFSTADELIIQIKKDKEAAIKGLKESFRLQENISMVI</sequence>
<evidence type="ECO:0000256" key="14">
    <source>
        <dbReference type="PIRNR" id="PIRNR004491"/>
    </source>
</evidence>
<gene>
    <name evidence="16" type="ORF">HMPREF9432_00732</name>
</gene>
<evidence type="ECO:0000256" key="13">
    <source>
        <dbReference type="ARBA" id="ARBA00049494"/>
    </source>
</evidence>
<dbReference type="InterPro" id="IPR023465">
    <property type="entry name" value="Riboflavin_kinase_dom_sf"/>
</dbReference>
<dbReference type="NCBIfam" id="TIGR00083">
    <property type="entry name" value="ribF"/>
    <property type="match status" value="1"/>
</dbReference>
<comment type="pathway">
    <text evidence="2 14">Cofactor biosynthesis; FMN biosynthesis; FMN from riboflavin (ATP route): step 1/1.</text>
</comment>
<comment type="similarity">
    <text evidence="14">Belongs to the ribF family.</text>
</comment>
<evidence type="ECO:0000256" key="8">
    <source>
        <dbReference type="ARBA" id="ARBA00022777"/>
    </source>
</evidence>
<dbReference type="InterPro" id="IPR015864">
    <property type="entry name" value="FAD_synthase"/>
</dbReference>
<comment type="caution">
    <text evidence="16">The sequence shown here is derived from an EMBL/GenBank/DDBJ whole genome shotgun (WGS) entry which is preliminary data.</text>
</comment>
<keyword evidence="3 14" id="KW-0285">Flavoprotein</keyword>
<dbReference type="EC" id="2.7.1.26" evidence="14"/>
<accession>A0ABN0DR07</accession>
<evidence type="ECO:0000256" key="5">
    <source>
        <dbReference type="ARBA" id="ARBA00022679"/>
    </source>
</evidence>
<dbReference type="SUPFAM" id="SSF82114">
    <property type="entry name" value="Riboflavin kinase-like"/>
    <property type="match status" value="1"/>
</dbReference>
<keyword evidence="6 14" id="KW-0548">Nucleotidyltransferase</keyword>
<dbReference type="InterPro" id="IPR002606">
    <property type="entry name" value="Riboflavin_kinase_bac"/>
</dbReference>
<keyword evidence="11" id="KW-0511">Multifunctional enzyme</keyword>
<evidence type="ECO:0000256" key="12">
    <source>
        <dbReference type="ARBA" id="ARBA00047880"/>
    </source>
</evidence>
<dbReference type="PANTHER" id="PTHR22749:SF6">
    <property type="entry name" value="RIBOFLAVIN KINASE"/>
    <property type="match status" value="1"/>
</dbReference>
<keyword evidence="10 14" id="KW-0067">ATP-binding</keyword>
<feature type="domain" description="Riboflavin kinase" evidence="15">
    <location>
        <begin position="182"/>
        <end position="306"/>
    </location>
</feature>
<dbReference type="NCBIfam" id="NF004162">
    <property type="entry name" value="PRK05627.1-5"/>
    <property type="match status" value="1"/>
</dbReference>
<proteinExistence type="inferred from homology"/>
<keyword evidence="17" id="KW-1185">Reference proteome</keyword>
<keyword evidence="8 14" id="KW-0418">Kinase</keyword>
<dbReference type="EC" id="2.7.7.2" evidence="14"/>
<evidence type="ECO:0000256" key="3">
    <source>
        <dbReference type="ARBA" id="ARBA00022630"/>
    </source>
</evidence>
<keyword evidence="9 14" id="KW-0274">FAD</keyword>
<evidence type="ECO:0000259" key="15">
    <source>
        <dbReference type="SMART" id="SM00904"/>
    </source>
</evidence>
<dbReference type="InterPro" id="IPR015865">
    <property type="entry name" value="Riboflavin_kinase_bac/euk"/>
</dbReference>
<evidence type="ECO:0000313" key="16">
    <source>
        <dbReference type="EMBL" id="EHG25352.1"/>
    </source>
</evidence>
<dbReference type="SMART" id="SM00904">
    <property type="entry name" value="Flavokinase"/>
    <property type="match status" value="1"/>
</dbReference>
<dbReference type="InterPro" id="IPR014729">
    <property type="entry name" value="Rossmann-like_a/b/a_fold"/>
</dbReference>
<evidence type="ECO:0000256" key="9">
    <source>
        <dbReference type="ARBA" id="ARBA00022827"/>
    </source>
</evidence>
<evidence type="ECO:0000256" key="7">
    <source>
        <dbReference type="ARBA" id="ARBA00022741"/>
    </source>
</evidence>
<dbReference type="NCBIfam" id="NF004160">
    <property type="entry name" value="PRK05627.1-3"/>
    <property type="match status" value="1"/>
</dbReference>
<dbReference type="Pfam" id="PF06574">
    <property type="entry name" value="FAD_syn"/>
    <property type="match status" value="1"/>
</dbReference>
<evidence type="ECO:0000256" key="10">
    <source>
        <dbReference type="ARBA" id="ARBA00022840"/>
    </source>
</evidence>
<reference evidence="16 17" key="1">
    <citation type="submission" date="2011-08" db="EMBL/GenBank/DDBJ databases">
        <title>The Genome Sequence of Selenomonas noxia F0398.</title>
        <authorList>
            <consortium name="The Broad Institute Genome Sequencing Platform"/>
            <person name="Earl A."/>
            <person name="Ward D."/>
            <person name="Feldgarden M."/>
            <person name="Gevers D."/>
            <person name="Izard J."/>
            <person name="Ganesan A."/>
            <person name="Blanton J.M."/>
            <person name="Baranova O.V."/>
            <person name="Tanner A.C."/>
            <person name="Dewhirst F.E."/>
            <person name="Young S.K."/>
            <person name="Zeng Q."/>
            <person name="Gargeya S."/>
            <person name="Fitzgerald M."/>
            <person name="Haas B."/>
            <person name="Abouelleil A."/>
            <person name="Alvarado L."/>
            <person name="Arachchi H.M."/>
            <person name="Berlin A."/>
            <person name="Brown A."/>
            <person name="Chapman S.B."/>
            <person name="Chen Z."/>
            <person name="Dunbar C."/>
            <person name="Freedman E."/>
            <person name="Gearin G."/>
            <person name="Gellesch M."/>
            <person name="Goldberg J."/>
            <person name="Griggs A."/>
            <person name="Gujja S."/>
            <person name="Heiman D."/>
            <person name="Howarth C."/>
            <person name="Larson L."/>
            <person name="Lui A."/>
            <person name="MacDonald P.J.P."/>
            <person name="Montmayeur A."/>
            <person name="Murphy C."/>
            <person name="Neiman D."/>
            <person name="Pearson M."/>
            <person name="Priest M."/>
            <person name="Roberts A."/>
            <person name="Saif S."/>
            <person name="Shea T."/>
            <person name="Shenoy N."/>
            <person name="Sisk P."/>
            <person name="Stolte C."/>
            <person name="Sykes S."/>
            <person name="Wortman J."/>
            <person name="Nusbaum C."/>
            <person name="Birren B."/>
        </authorList>
    </citation>
    <scope>NUCLEOTIDE SEQUENCE [LARGE SCALE GENOMIC DNA]</scope>
    <source>
        <strain evidence="16 17">F0398</strain>
    </source>
</reference>
<dbReference type="PANTHER" id="PTHR22749">
    <property type="entry name" value="RIBOFLAVIN KINASE/FMN ADENYLYLTRANSFERASE"/>
    <property type="match status" value="1"/>
</dbReference>
<dbReference type="GeneID" id="32475946"/>
<dbReference type="CDD" id="cd02064">
    <property type="entry name" value="FAD_synthetase_N"/>
    <property type="match status" value="1"/>
</dbReference>
<dbReference type="PIRSF" id="PIRSF004491">
    <property type="entry name" value="FAD_Synth"/>
    <property type="match status" value="1"/>
</dbReference>
<dbReference type="RefSeq" id="WP_006694244.1">
    <property type="nucleotide sequence ID" value="NZ_JH376858.1"/>
</dbReference>
<keyword evidence="4 14" id="KW-0288">FMN</keyword>